<sequence length="238" mass="26078">MGTIGAVALSMGSALMNTYGKNRSLMEQGRANQRTAQGYVRSMNYSIQNLERQRTDAFEAAVDEMERINLQGYRLASGVDVAVNEGMMGGGRTAHLLKRSATADLARTLNSIKGNYTKKRNEIDLNKEATLLDTKLAISAIPDAEKPSLFGTLFDLGTAYLGGLQASEQIKLMREKAGVGVKKPTMAPFPMREAISALTGGSYVNPLKQVPMGNYTPRETYDELFGVSDFRQGLFYQR</sequence>
<dbReference type="AlphaFoldDB" id="A0A943I487"/>
<evidence type="ECO:0000313" key="1">
    <source>
        <dbReference type="EMBL" id="MBS5519652.1"/>
    </source>
</evidence>
<comment type="caution">
    <text evidence="1">The sequence shown here is derived from an EMBL/GenBank/DDBJ whole genome shotgun (WGS) entry which is preliminary data.</text>
</comment>
<gene>
    <name evidence="1" type="ORF">KHX13_04885</name>
</gene>
<dbReference type="EMBL" id="JAGZCZ010000005">
    <property type="protein sequence ID" value="MBS5519652.1"/>
    <property type="molecule type" value="Genomic_DNA"/>
</dbReference>
<proteinExistence type="predicted"/>
<dbReference type="Pfam" id="PF24072">
    <property type="entry name" value="T7_gp14"/>
    <property type="match status" value="1"/>
</dbReference>
<evidence type="ECO:0000313" key="2">
    <source>
        <dbReference type="Proteomes" id="UP000754226"/>
    </source>
</evidence>
<name>A0A943I487_9FIRM</name>
<accession>A0A943I487</accession>
<dbReference type="InterPro" id="IPR038996">
    <property type="entry name" value="Gp14"/>
</dbReference>
<protein>
    <submittedName>
        <fullName evidence="1">Uncharacterized protein</fullName>
    </submittedName>
</protein>
<reference evidence="1" key="1">
    <citation type="submission" date="2021-02" db="EMBL/GenBank/DDBJ databases">
        <title>Infant gut strain persistence is associated with maternal origin, phylogeny, and functional potential including surface adhesion and iron acquisition.</title>
        <authorList>
            <person name="Lou Y.C."/>
        </authorList>
    </citation>
    <scope>NUCLEOTIDE SEQUENCE</scope>
    <source>
        <strain evidence="1">L3_106_000M1_dasL3_106_000M1_concoct_15</strain>
    </source>
</reference>
<organism evidence="1 2">
    <name type="scientific">Acidaminococcus intestini</name>
    <dbReference type="NCBI Taxonomy" id="187327"/>
    <lineage>
        <taxon>Bacteria</taxon>
        <taxon>Bacillati</taxon>
        <taxon>Bacillota</taxon>
        <taxon>Negativicutes</taxon>
        <taxon>Acidaminococcales</taxon>
        <taxon>Acidaminococcaceae</taxon>
        <taxon>Acidaminococcus</taxon>
    </lineage>
</organism>
<dbReference type="Proteomes" id="UP000754226">
    <property type="component" value="Unassembled WGS sequence"/>
</dbReference>